<feature type="transmembrane region" description="Helical" evidence="1">
    <location>
        <begin position="39"/>
        <end position="59"/>
    </location>
</feature>
<feature type="transmembrane region" description="Helical" evidence="1">
    <location>
        <begin position="120"/>
        <end position="138"/>
    </location>
</feature>
<feature type="transmembrane region" description="Helical" evidence="1">
    <location>
        <begin position="97"/>
        <end position="114"/>
    </location>
</feature>
<protein>
    <submittedName>
        <fullName evidence="2">Uncharacterized protein</fullName>
    </submittedName>
</protein>
<comment type="caution">
    <text evidence="2">The sequence shown here is derived from an EMBL/GenBank/DDBJ whole genome shotgun (WGS) entry which is preliminary data.</text>
</comment>
<evidence type="ECO:0000256" key="1">
    <source>
        <dbReference type="SAM" id="Phobius"/>
    </source>
</evidence>
<feature type="transmembrane region" description="Helical" evidence="1">
    <location>
        <begin position="12"/>
        <end position="32"/>
    </location>
</feature>
<evidence type="ECO:0000313" key="3">
    <source>
        <dbReference type="Proteomes" id="UP001297581"/>
    </source>
</evidence>
<proteinExistence type="predicted"/>
<feature type="transmembrane region" description="Helical" evidence="1">
    <location>
        <begin position="71"/>
        <end position="90"/>
    </location>
</feature>
<gene>
    <name evidence="2" type="ORF">MJ923_20710</name>
</gene>
<keyword evidence="1" id="KW-0472">Membrane</keyword>
<reference evidence="2 3" key="1">
    <citation type="submission" date="2022-02" db="EMBL/GenBank/DDBJ databases">
        <title>The genome sequence of Shewanella sp. 3B26.</title>
        <authorList>
            <person name="Du J."/>
        </authorList>
    </citation>
    <scope>NUCLEOTIDE SEQUENCE [LARGE SCALE GENOMIC DNA]</scope>
    <source>
        <strain evidence="2 3">3B26</strain>
    </source>
</reference>
<organism evidence="2 3">
    <name type="scientific">Shewanella zhuhaiensis</name>
    <dbReference type="NCBI Taxonomy" id="2919576"/>
    <lineage>
        <taxon>Bacteria</taxon>
        <taxon>Pseudomonadati</taxon>
        <taxon>Pseudomonadota</taxon>
        <taxon>Gammaproteobacteria</taxon>
        <taxon>Alteromonadales</taxon>
        <taxon>Shewanellaceae</taxon>
        <taxon>Shewanella</taxon>
    </lineage>
</organism>
<keyword evidence="1" id="KW-0812">Transmembrane</keyword>
<dbReference type="AlphaFoldDB" id="A0AAJ1BMQ5"/>
<accession>A0AAJ1BMQ5</accession>
<dbReference type="Proteomes" id="UP001297581">
    <property type="component" value="Unassembled WGS sequence"/>
</dbReference>
<keyword evidence="1" id="KW-1133">Transmembrane helix</keyword>
<sequence>MDFETLDTIADAYIPLLAGLYMFALVWTLIQLPGQRRAVGASALILALMLIAAYGLMFLDNWLKLWPGFGLDYSTHTAVSFSLVQALCMLKRRLWPLWMGSFIGYLALMLYQQYHMVADMLTTLIALIWLPLLISAVLRRGFYKR</sequence>
<dbReference type="EMBL" id="JAKUDL010000015">
    <property type="protein sequence ID" value="MCH4296729.1"/>
    <property type="molecule type" value="Genomic_DNA"/>
</dbReference>
<keyword evidence="3" id="KW-1185">Reference proteome</keyword>
<evidence type="ECO:0000313" key="2">
    <source>
        <dbReference type="EMBL" id="MCH4296729.1"/>
    </source>
</evidence>
<dbReference type="RefSeq" id="WP_240592681.1">
    <property type="nucleotide sequence ID" value="NZ_JAKUDL010000015.1"/>
</dbReference>
<name>A0AAJ1BMQ5_9GAMM</name>